<dbReference type="SUPFAM" id="SSF46689">
    <property type="entry name" value="Homeodomain-like"/>
    <property type="match status" value="1"/>
</dbReference>
<name>A0A0N9UDG4_SPHMC</name>
<dbReference type="AlphaFoldDB" id="A0A0N9UDG4"/>
<proteinExistence type="predicted"/>
<dbReference type="InterPro" id="IPR036388">
    <property type="entry name" value="WH-like_DNA-bd_sf"/>
</dbReference>
<dbReference type="InterPro" id="IPR001347">
    <property type="entry name" value="SIS_dom"/>
</dbReference>
<dbReference type="PATRIC" id="fig|33050.5.peg.2904"/>
<feature type="domain" description="HTH rpiR-type" evidence="1">
    <location>
        <begin position="7"/>
        <end position="83"/>
    </location>
</feature>
<dbReference type="PROSITE" id="PS51071">
    <property type="entry name" value="HTH_RPIR"/>
    <property type="match status" value="1"/>
</dbReference>
<dbReference type="GO" id="GO:1901135">
    <property type="term" value="P:carbohydrate derivative metabolic process"/>
    <property type="evidence" value="ECO:0007669"/>
    <property type="project" value="InterPro"/>
</dbReference>
<reference evidence="2 3" key="1">
    <citation type="journal article" date="2015" name="Genome Announc.">
        <title>Complete Genome Sequence of Polypropylene Glycol- and Polyethylene Glycol-Degrading Sphingopyxis macrogoltabida Strain EY-1.</title>
        <authorList>
            <person name="Ohtsubo Y."/>
            <person name="Nagata Y."/>
            <person name="Numata M."/>
            <person name="Tsuchikane K."/>
            <person name="Hosoyama A."/>
            <person name="Yamazoe A."/>
            <person name="Tsuda M."/>
            <person name="Fujita N."/>
            <person name="Kawai F."/>
        </authorList>
    </citation>
    <scope>NUCLEOTIDE SEQUENCE [LARGE SCALE GENOMIC DNA]</scope>
    <source>
        <strain evidence="2 3">EY-1</strain>
    </source>
</reference>
<dbReference type="Gene3D" id="1.10.10.10">
    <property type="entry name" value="Winged helix-like DNA-binding domain superfamily/Winged helix DNA-binding domain"/>
    <property type="match status" value="1"/>
</dbReference>
<organism evidence="2 3">
    <name type="scientific">Sphingopyxis macrogoltabida</name>
    <name type="common">Sphingomonas macrogoltabidus</name>
    <dbReference type="NCBI Taxonomy" id="33050"/>
    <lineage>
        <taxon>Bacteria</taxon>
        <taxon>Pseudomonadati</taxon>
        <taxon>Pseudomonadota</taxon>
        <taxon>Alphaproteobacteria</taxon>
        <taxon>Sphingomonadales</taxon>
        <taxon>Sphingomonadaceae</taxon>
        <taxon>Sphingopyxis</taxon>
    </lineage>
</organism>
<dbReference type="GO" id="GO:0097367">
    <property type="term" value="F:carbohydrate derivative binding"/>
    <property type="evidence" value="ECO:0007669"/>
    <property type="project" value="InterPro"/>
</dbReference>
<evidence type="ECO:0000313" key="3">
    <source>
        <dbReference type="Proteomes" id="UP000058074"/>
    </source>
</evidence>
<dbReference type="Proteomes" id="UP000058074">
    <property type="component" value="Chromosome"/>
</dbReference>
<dbReference type="PANTHER" id="PTHR30514">
    <property type="entry name" value="GLUCOKINASE"/>
    <property type="match status" value="1"/>
</dbReference>
<dbReference type="Pfam" id="PF01380">
    <property type="entry name" value="SIS"/>
    <property type="match status" value="1"/>
</dbReference>
<sequence>MNTKSGAGLTEMIEDKIATLSDAERVVANFLLSDRQNIPFETAVSVAQKVGVSPVTVGRFCRRVGFRNFRELKAALRYDIGSEPWPSSTPRSSSGGSEALLKRDRDMVIAAISEVYQLAGTAEWNAIVSILDSSEEVLVAGFQTERGIAEHFAHTLQYVRPGVRMADLAAGSFADILTESGRGKCVVIVEIRRYSRQAKLLAERAAAAGFTIVIVTDKFCHWAKEYTPHVLALPDESALFFATLVPMVSALTLLVQEVVLRRGDAAKPRLDLVSELYQEFTGHVGQKRSRNSREEPDASS</sequence>
<dbReference type="InterPro" id="IPR000281">
    <property type="entry name" value="HTH_RpiR"/>
</dbReference>
<dbReference type="InterPro" id="IPR047640">
    <property type="entry name" value="RpiR-like"/>
</dbReference>
<dbReference type="RefSeq" id="WP_054588654.1">
    <property type="nucleotide sequence ID" value="NZ_CP012700.1"/>
</dbReference>
<dbReference type="GO" id="GO:0003677">
    <property type="term" value="F:DNA binding"/>
    <property type="evidence" value="ECO:0007669"/>
    <property type="project" value="InterPro"/>
</dbReference>
<dbReference type="PANTHER" id="PTHR30514:SF18">
    <property type="entry name" value="RPIR-FAMILY TRANSCRIPTIONAL REGULATOR"/>
    <property type="match status" value="1"/>
</dbReference>
<evidence type="ECO:0000313" key="2">
    <source>
        <dbReference type="EMBL" id="ALH81442.1"/>
    </source>
</evidence>
<accession>A0A0N9UDG4</accession>
<dbReference type="GO" id="GO:0003700">
    <property type="term" value="F:DNA-binding transcription factor activity"/>
    <property type="evidence" value="ECO:0007669"/>
    <property type="project" value="InterPro"/>
</dbReference>
<dbReference type="Gene3D" id="3.40.50.10490">
    <property type="entry name" value="Glucose-6-phosphate isomerase like protein, domain 1"/>
    <property type="match status" value="1"/>
</dbReference>
<protein>
    <submittedName>
        <fullName evidence="2">RpiR family transcriptional regulator</fullName>
    </submittedName>
</protein>
<dbReference type="InterPro" id="IPR009057">
    <property type="entry name" value="Homeodomain-like_sf"/>
</dbReference>
<dbReference type="InterPro" id="IPR046348">
    <property type="entry name" value="SIS_dom_sf"/>
</dbReference>
<gene>
    <name evidence="2" type="ORF">AN936_14035</name>
</gene>
<dbReference type="Pfam" id="PF01418">
    <property type="entry name" value="HTH_6"/>
    <property type="match status" value="1"/>
</dbReference>
<evidence type="ECO:0000259" key="1">
    <source>
        <dbReference type="PROSITE" id="PS51071"/>
    </source>
</evidence>
<dbReference type="KEGG" id="smag:AN936_14035"/>
<dbReference type="SUPFAM" id="SSF53697">
    <property type="entry name" value="SIS domain"/>
    <property type="match status" value="1"/>
</dbReference>
<dbReference type="EMBL" id="CP012700">
    <property type="protein sequence ID" value="ALH81442.1"/>
    <property type="molecule type" value="Genomic_DNA"/>
</dbReference>